<dbReference type="PROSITE" id="PS51354">
    <property type="entry name" value="GLUTAREDOXIN_2"/>
    <property type="match status" value="1"/>
</dbReference>
<dbReference type="PANTHER" id="PTHR10293:SF16">
    <property type="entry name" value="GLUTAREDOXIN-RELATED PROTEIN 5, MITOCHONDRIAL"/>
    <property type="match status" value="1"/>
</dbReference>
<dbReference type="InterPro" id="IPR004480">
    <property type="entry name" value="Monothiol_GRX-rel"/>
</dbReference>
<protein>
    <recommendedName>
        <fullName evidence="6">Monothiol glutaredoxin-5, mitochondrial</fullName>
    </recommendedName>
</protein>
<evidence type="ECO:0000256" key="5">
    <source>
        <dbReference type="ARBA" id="ARBA00023284"/>
    </source>
</evidence>
<keyword evidence="5" id="KW-0676">Redox-active center</keyword>
<dbReference type="InterPro" id="IPR002109">
    <property type="entry name" value="Glutaredoxin"/>
</dbReference>
<dbReference type="Proteomes" id="UP001383192">
    <property type="component" value="Unassembled WGS sequence"/>
</dbReference>
<evidence type="ECO:0000256" key="3">
    <source>
        <dbReference type="ARBA" id="ARBA00023004"/>
    </source>
</evidence>
<feature type="domain" description="Glutaredoxin" evidence="7">
    <location>
        <begin position="50"/>
        <end position="117"/>
    </location>
</feature>
<dbReference type="Gene3D" id="3.40.30.10">
    <property type="entry name" value="Glutaredoxin"/>
    <property type="match status" value="1"/>
</dbReference>
<evidence type="ECO:0000256" key="6">
    <source>
        <dbReference type="ARBA" id="ARBA00067618"/>
    </source>
</evidence>
<reference evidence="8 9" key="1">
    <citation type="submission" date="2024-01" db="EMBL/GenBank/DDBJ databases">
        <title>A draft genome for a cacao thread blight-causing isolate of Paramarasmius palmivorus.</title>
        <authorList>
            <person name="Baruah I.K."/>
            <person name="Bukari Y."/>
            <person name="Amoako-Attah I."/>
            <person name="Meinhardt L.W."/>
            <person name="Bailey B.A."/>
            <person name="Cohen S.P."/>
        </authorList>
    </citation>
    <scope>NUCLEOTIDE SEQUENCE [LARGE SCALE GENOMIC DNA]</scope>
    <source>
        <strain evidence="8 9">GH-12</strain>
    </source>
</reference>
<keyword evidence="4" id="KW-0411">Iron-sulfur</keyword>
<keyword evidence="2" id="KW-0479">Metal-binding</keyword>
<proteinExistence type="predicted"/>
<dbReference type="NCBIfam" id="TIGR00365">
    <property type="entry name" value="Grx4 family monothiol glutaredoxin"/>
    <property type="match status" value="1"/>
</dbReference>
<evidence type="ECO:0000256" key="4">
    <source>
        <dbReference type="ARBA" id="ARBA00023014"/>
    </source>
</evidence>
<dbReference type="GO" id="GO:0015036">
    <property type="term" value="F:disulfide oxidoreductase activity"/>
    <property type="evidence" value="ECO:0007669"/>
    <property type="project" value="UniProtKB-ARBA"/>
</dbReference>
<dbReference type="GO" id="GO:0044571">
    <property type="term" value="P:[2Fe-2S] cluster assembly"/>
    <property type="evidence" value="ECO:0007669"/>
    <property type="project" value="UniProtKB-ARBA"/>
</dbReference>
<dbReference type="FunFam" id="3.40.30.10:FF:000005">
    <property type="entry name" value="Glutaredoxin 5"/>
    <property type="match status" value="1"/>
</dbReference>
<dbReference type="GO" id="GO:0005759">
    <property type="term" value="C:mitochondrial matrix"/>
    <property type="evidence" value="ECO:0007669"/>
    <property type="project" value="TreeGrafter"/>
</dbReference>
<evidence type="ECO:0000313" key="8">
    <source>
        <dbReference type="EMBL" id="KAK7041703.1"/>
    </source>
</evidence>
<keyword evidence="3" id="KW-0408">Iron</keyword>
<evidence type="ECO:0000313" key="9">
    <source>
        <dbReference type="Proteomes" id="UP001383192"/>
    </source>
</evidence>
<dbReference type="InterPro" id="IPR033658">
    <property type="entry name" value="GRX_PICOT-like"/>
</dbReference>
<dbReference type="SUPFAM" id="SSF52833">
    <property type="entry name" value="Thioredoxin-like"/>
    <property type="match status" value="1"/>
</dbReference>
<dbReference type="GO" id="GO:0051537">
    <property type="term" value="F:2 iron, 2 sulfur cluster binding"/>
    <property type="evidence" value="ECO:0007669"/>
    <property type="project" value="UniProtKB-KW"/>
</dbReference>
<name>A0AAW0CUI6_9AGAR</name>
<dbReference type="AlphaFoldDB" id="A0AAW0CUI6"/>
<keyword evidence="1" id="KW-0001">2Fe-2S</keyword>
<dbReference type="EMBL" id="JAYKXP010000032">
    <property type="protein sequence ID" value="KAK7041703.1"/>
    <property type="molecule type" value="Genomic_DNA"/>
</dbReference>
<dbReference type="Pfam" id="PF00462">
    <property type="entry name" value="Glutaredoxin"/>
    <property type="match status" value="1"/>
</dbReference>
<evidence type="ECO:0000256" key="2">
    <source>
        <dbReference type="ARBA" id="ARBA00022723"/>
    </source>
</evidence>
<accession>A0AAW0CUI6</accession>
<dbReference type="PANTHER" id="PTHR10293">
    <property type="entry name" value="GLUTAREDOXIN FAMILY MEMBER"/>
    <property type="match status" value="1"/>
</dbReference>
<comment type="caution">
    <text evidence="8">The sequence shown here is derived from an EMBL/GenBank/DDBJ whole genome shotgun (WGS) entry which is preliminary data.</text>
</comment>
<dbReference type="InterPro" id="IPR036249">
    <property type="entry name" value="Thioredoxin-like_sf"/>
</dbReference>
<dbReference type="GO" id="GO:0046872">
    <property type="term" value="F:metal ion binding"/>
    <property type="evidence" value="ECO:0007669"/>
    <property type="project" value="UniProtKB-KW"/>
</dbReference>
<gene>
    <name evidence="8" type="primary">GRX5_1</name>
    <name evidence="8" type="ORF">VNI00_008992</name>
</gene>
<evidence type="ECO:0000256" key="1">
    <source>
        <dbReference type="ARBA" id="ARBA00022714"/>
    </source>
</evidence>
<sequence length="153" mass="16878">MLGLSLRSSLAAARPRSSLLFTSSILAAQCRLLSQEARSKLQEFVKAKPVVLFMKGTPQYPECGFSRAAIQILDLEGVDPSSIQTYNVLEDSDLRQDIKEFSDWPTIPQLYVNGEFVGGCDILLAMHKSGELEKFLQENKIATISPEPEPSSS</sequence>
<dbReference type="CDD" id="cd03028">
    <property type="entry name" value="GRX_PICOT_like"/>
    <property type="match status" value="1"/>
</dbReference>
<organism evidence="8 9">
    <name type="scientific">Paramarasmius palmivorus</name>
    <dbReference type="NCBI Taxonomy" id="297713"/>
    <lineage>
        <taxon>Eukaryota</taxon>
        <taxon>Fungi</taxon>
        <taxon>Dikarya</taxon>
        <taxon>Basidiomycota</taxon>
        <taxon>Agaricomycotina</taxon>
        <taxon>Agaricomycetes</taxon>
        <taxon>Agaricomycetidae</taxon>
        <taxon>Agaricales</taxon>
        <taxon>Marasmiineae</taxon>
        <taxon>Marasmiaceae</taxon>
        <taxon>Paramarasmius</taxon>
    </lineage>
</organism>
<evidence type="ECO:0000259" key="7">
    <source>
        <dbReference type="Pfam" id="PF00462"/>
    </source>
</evidence>
<keyword evidence="9" id="KW-1185">Reference proteome</keyword>